<dbReference type="EMBL" id="AAVT01000001">
    <property type="protein sequence ID" value="EAW33069.1"/>
    <property type="molecule type" value="Genomic_DNA"/>
</dbReference>
<evidence type="ECO:0000313" key="1">
    <source>
        <dbReference type="EMBL" id="EAW33069.1"/>
    </source>
</evidence>
<comment type="caution">
    <text evidence="1">The sequence shown here is derived from an EMBL/GenBank/DDBJ whole genome shotgun (WGS) entry which is preliminary data.</text>
</comment>
<protein>
    <submittedName>
        <fullName evidence="1">Uncharacterized protein</fullName>
    </submittedName>
</protein>
<evidence type="ECO:0000313" key="2">
    <source>
        <dbReference type="Proteomes" id="UP000004931"/>
    </source>
</evidence>
<dbReference type="AlphaFoldDB" id="A0YAB5"/>
<proteinExistence type="predicted"/>
<dbReference type="Proteomes" id="UP000004931">
    <property type="component" value="Unassembled WGS sequence"/>
</dbReference>
<sequence length="52" mass="5669">MAIGPALPVFSSVLLKANQLGFAHGDSPKMYQGHRLLILLAVAKREIFFTTV</sequence>
<name>A0YAB5_9GAMM</name>
<reference evidence="1 2" key="1">
    <citation type="journal article" date="2010" name="J. Bacteriol.">
        <title>Genome sequence of the oligotrophic marine Gammaproteobacterium HTCC2143, isolated from the Oregon Coast.</title>
        <authorList>
            <person name="Oh H.M."/>
            <person name="Kang I."/>
            <person name="Ferriera S."/>
            <person name="Giovannoni S.J."/>
            <person name="Cho J.C."/>
        </authorList>
    </citation>
    <scope>NUCLEOTIDE SEQUENCE [LARGE SCALE GENOMIC DNA]</scope>
    <source>
        <strain evidence="1 2">HTCC2143</strain>
    </source>
</reference>
<accession>A0YAB5</accession>
<keyword evidence="2" id="KW-1185">Reference proteome</keyword>
<gene>
    <name evidence="1" type="ORF">GP2143_17476</name>
</gene>
<organism evidence="1 2">
    <name type="scientific">marine gamma proteobacterium HTCC2143</name>
    <dbReference type="NCBI Taxonomy" id="247633"/>
    <lineage>
        <taxon>Bacteria</taxon>
        <taxon>Pseudomonadati</taxon>
        <taxon>Pseudomonadota</taxon>
        <taxon>Gammaproteobacteria</taxon>
        <taxon>Cellvibrionales</taxon>
        <taxon>Spongiibacteraceae</taxon>
        <taxon>BD1-7 clade</taxon>
    </lineage>
</organism>
<dbReference type="STRING" id="247633.GP2143_17476"/>